<protein>
    <submittedName>
        <fullName evidence="1">Uncharacterized protein</fullName>
    </submittedName>
</protein>
<organism evidence="1 2">
    <name type="scientific">Deinococcus wulumuqiensis</name>
    <dbReference type="NCBI Taxonomy" id="980427"/>
    <lineage>
        <taxon>Bacteria</taxon>
        <taxon>Thermotogati</taxon>
        <taxon>Deinococcota</taxon>
        <taxon>Deinococci</taxon>
        <taxon>Deinococcales</taxon>
        <taxon>Deinococcaceae</taxon>
        <taxon>Deinococcus</taxon>
    </lineage>
</organism>
<dbReference type="AlphaFoldDB" id="A0A345IG75"/>
<reference evidence="1 2" key="1">
    <citation type="submission" date="2018-07" db="EMBL/GenBank/DDBJ databases">
        <title>Complete Genome and Methylome Analysis of Deinococcus wulumuqiensis NEB 479.</title>
        <authorList>
            <person name="Fomenkov A."/>
            <person name="Luyten Y."/>
            <person name="Vincze T."/>
            <person name="Anton B.P."/>
            <person name="Clark T."/>
            <person name="Roberts R.J."/>
            <person name="Morgan R.D."/>
        </authorList>
    </citation>
    <scope>NUCLEOTIDE SEQUENCE [LARGE SCALE GENOMIC DNA]</scope>
    <source>
        <strain evidence="1 2">NEB 479</strain>
    </source>
</reference>
<dbReference type="Proteomes" id="UP000253744">
    <property type="component" value="Chromosome"/>
</dbReference>
<sequence>MAGPIARAARWGLYGFRLIPAQSGKRRLCIHIAESVSFPTPSSRIESRNLLDSIGIRITNGADSFRRL</sequence>
<evidence type="ECO:0000313" key="2">
    <source>
        <dbReference type="Proteomes" id="UP000253744"/>
    </source>
</evidence>
<dbReference type="KEGG" id="dwu:DVJ83_05450"/>
<dbReference type="EMBL" id="CP031158">
    <property type="protein sequence ID" value="AXG98697.1"/>
    <property type="molecule type" value="Genomic_DNA"/>
</dbReference>
<name>A0A345IG75_9DEIO</name>
<gene>
    <name evidence="1" type="ORF">DVJ83_05450</name>
</gene>
<evidence type="ECO:0000313" key="1">
    <source>
        <dbReference type="EMBL" id="AXG98697.1"/>
    </source>
</evidence>
<accession>A0A345IG75</accession>
<proteinExistence type="predicted"/>